<dbReference type="PIRSF" id="PIRSF017228">
    <property type="entry name" value="Sphnglp_dlt4_des"/>
    <property type="match status" value="1"/>
</dbReference>
<dbReference type="InterPro" id="IPR011388">
    <property type="entry name" value="DES1/DES2"/>
</dbReference>
<evidence type="ECO:0000313" key="12">
    <source>
        <dbReference type="EMBL" id="CAH3147877.1"/>
    </source>
</evidence>
<dbReference type="EMBL" id="CALNXK010000082">
    <property type="protein sequence ID" value="CAH3147877.1"/>
    <property type="molecule type" value="Genomic_DNA"/>
</dbReference>
<keyword evidence="8 9" id="KW-0472">Membrane</keyword>
<comment type="subcellular location">
    <subcellularLocation>
        <location evidence="1">Membrane</location>
        <topology evidence="1">Multi-pass membrane protein</topology>
    </subcellularLocation>
</comment>
<evidence type="ECO:0000256" key="5">
    <source>
        <dbReference type="ARBA" id="ARBA00022989"/>
    </source>
</evidence>
<keyword evidence="5 10" id="KW-1133">Transmembrane helix</keyword>
<dbReference type="EC" id="1.14.19.17" evidence="3"/>
<sequence length="321" mass="36726">MGGQVTRHDFEWSYTAEPHATRRKEILAKYPEIKKLMGSDPIFKYQILLLMSLQLSLAYIMRDLSWTNLFIASYCLGAVATHGLIVGVHDISHNIAFGNGRPLLNRLFGILANLPTAFPSSIAFKKYHILHHRYMGVEEIDPDLPTKFEAWIFCISIAKVMWVILQPFFYAIRPMVVNPWTPSGLEILNIVVQLVFDYLVVQFWGLKSLVFMAASTVLGMGLHPLAGHFIAEHYMFDVGCETYSYYGPGNWLTFNVGYHNEHHDFPSIPGSKLPLVKKIAAEYYDNLPYHTSWTKVIWDFITDPRIGPCARVKRAQTKKIK</sequence>
<comment type="similarity">
    <text evidence="2 9">Belongs to the fatty acid desaturase type 1 family. DEGS subfamily.</text>
</comment>
<dbReference type="Pfam" id="PF08557">
    <property type="entry name" value="Lipid_DES"/>
    <property type="match status" value="1"/>
</dbReference>
<feature type="transmembrane region" description="Helical" evidence="10">
    <location>
        <begin position="210"/>
        <end position="231"/>
    </location>
</feature>
<evidence type="ECO:0000256" key="8">
    <source>
        <dbReference type="ARBA" id="ARBA00023136"/>
    </source>
</evidence>
<reference evidence="12 13" key="1">
    <citation type="submission" date="2022-05" db="EMBL/GenBank/DDBJ databases">
        <authorList>
            <consortium name="Genoscope - CEA"/>
            <person name="William W."/>
        </authorList>
    </citation>
    <scope>NUCLEOTIDE SEQUENCE [LARGE SCALE GENOMIC DNA]</scope>
</reference>
<organism evidence="12 13">
    <name type="scientific">Porites lobata</name>
    <dbReference type="NCBI Taxonomy" id="104759"/>
    <lineage>
        <taxon>Eukaryota</taxon>
        <taxon>Metazoa</taxon>
        <taxon>Cnidaria</taxon>
        <taxon>Anthozoa</taxon>
        <taxon>Hexacorallia</taxon>
        <taxon>Scleractinia</taxon>
        <taxon>Fungiina</taxon>
        <taxon>Poritidae</taxon>
        <taxon>Porites</taxon>
    </lineage>
</organism>
<feature type="transmembrane region" description="Helical" evidence="10">
    <location>
        <begin position="150"/>
        <end position="172"/>
    </location>
</feature>
<feature type="domain" description="Sphingolipid delta4-desaturase N-terminal" evidence="11">
    <location>
        <begin position="5"/>
        <end position="43"/>
    </location>
</feature>
<dbReference type="InterPro" id="IPR005804">
    <property type="entry name" value="FA_desaturase_dom"/>
</dbReference>
<dbReference type="Proteomes" id="UP001159405">
    <property type="component" value="Unassembled WGS sequence"/>
</dbReference>
<accession>A0ABN8PP19</accession>
<evidence type="ECO:0000256" key="10">
    <source>
        <dbReference type="SAM" id="Phobius"/>
    </source>
</evidence>
<evidence type="ECO:0000313" key="13">
    <source>
        <dbReference type="Proteomes" id="UP001159405"/>
    </source>
</evidence>
<evidence type="ECO:0000256" key="9">
    <source>
        <dbReference type="PIRNR" id="PIRNR017228"/>
    </source>
</evidence>
<dbReference type="PANTHER" id="PTHR12879:SF8">
    <property type="entry name" value="SPHINGOLIPID DELTA(4)-DESATURASE DES1"/>
    <property type="match status" value="1"/>
</dbReference>
<keyword evidence="4 10" id="KW-0812">Transmembrane</keyword>
<name>A0ABN8PP19_9CNID</name>
<keyword evidence="6 9" id="KW-0560">Oxidoreductase</keyword>
<evidence type="ECO:0000256" key="7">
    <source>
        <dbReference type="ARBA" id="ARBA00023098"/>
    </source>
</evidence>
<dbReference type="SMART" id="SM01269">
    <property type="entry name" value="Lipid_DES"/>
    <property type="match status" value="1"/>
</dbReference>
<keyword evidence="7 9" id="KW-0443">Lipid metabolism</keyword>
<evidence type="ECO:0000256" key="1">
    <source>
        <dbReference type="ARBA" id="ARBA00004141"/>
    </source>
</evidence>
<dbReference type="InterPro" id="IPR013866">
    <property type="entry name" value="Sphingolipid_d4-desaturase_N"/>
</dbReference>
<proteinExistence type="inferred from homology"/>
<evidence type="ECO:0000256" key="2">
    <source>
        <dbReference type="ARBA" id="ARBA00006146"/>
    </source>
</evidence>
<keyword evidence="13" id="KW-1185">Reference proteome</keyword>
<evidence type="ECO:0000256" key="6">
    <source>
        <dbReference type="ARBA" id="ARBA00023002"/>
    </source>
</evidence>
<protein>
    <recommendedName>
        <fullName evidence="3">sphingolipid 4-desaturase</fullName>
        <ecNumber evidence="3">1.14.19.17</ecNumber>
    </recommendedName>
</protein>
<evidence type="ECO:0000259" key="11">
    <source>
        <dbReference type="SMART" id="SM01269"/>
    </source>
</evidence>
<feature type="transmembrane region" description="Helical" evidence="10">
    <location>
        <begin position="66"/>
        <end position="86"/>
    </location>
</feature>
<dbReference type="Pfam" id="PF00487">
    <property type="entry name" value="FA_desaturase"/>
    <property type="match status" value="1"/>
</dbReference>
<dbReference type="CDD" id="cd03508">
    <property type="entry name" value="Delta4-sphingolipid-FADS-like"/>
    <property type="match status" value="1"/>
</dbReference>
<comment type="caution">
    <text evidence="12">The sequence shown here is derived from an EMBL/GenBank/DDBJ whole genome shotgun (WGS) entry which is preliminary data.</text>
</comment>
<gene>
    <name evidence="12" type="ORF">PLOB_00046299</name>
</gene>
<dbReference type="PANTHER" id="PTHR12879">
    <property type="entry name" value="SPHINGOLIPID DELTA 4 DESATURASE/C-4 HYDROXYLASE PROTEIN DES2"/>
    <property type="match status" value="1"/>
</dbReference>
<evidence type="ECO:0000256" key="3">
    <source>
        <dbReference type="ARBA" id="ARBA00012021"/>
    </source>
</evidence>
<evidence type="ECO:0000256" key="4">
    <source>
        <dbReference type="ARBA" id="ARBA00022692"/>
    </source>
</evidence>
<feature type="transmembrane region" description="Helical" evidence="10">
    <location>
        <begin position="107"/>
        <end position="130"/>
    </location>
</feature>